<proteinExistence type="predicted"/>
<evidence type="ECO:0000313" key="3">
    <source>
        <dbReference type="Proteomes" id="UP000807115"/>
    </source>
</evidence>
<sequence length="65" mass="6832">MAQRPGCALVPDLVQLYGELRVSSLHRRPGQTSVVVALFVVTGTVAVLLPVTARTGHVGAHVCLN</sequence>
<dbReference type="AlphaFoldDB" id="A0A921V367"/>
<keyword evidence="1" id="KW-0472">Membrane</keyword>
<comment type="caution">
    <text evidence="2">The sequence shown here is derived from an EMBL/GenBank/DDBJ whole genome shotgun (WGS) entry which is preliminary data.</text>
</comment>
<dbReference type="EMBL" id="CM027680">
    <property type="protein sequence ID" value="KAG0553033.1"/>
    <property type="molecule type" value="Genomic_DNA"/>
</dbReference>
<protein>
    <submittedName>
        <fullName evidence="2">Uncharacterized protein</fullName>
    </submittedName>
</protein>
<name>A0A921V367_SORBI</name>
<accession>A0A921V367</accession>
<dbReference type="Proteomes" id="UP000807115">
    <property type="component" value="Chromosome 1"/>
</dbReference>
<keyword evidence="1" id="KW-1133">Transmembrane helix</keyword>
<keyword evidence="1" id="KW-0812">Transmembrane</keyword>
<evidence type="ECO:0000256" key="1">
    <source>
        <dbReference type="SAM" id="Phobius"/>
    </source>
</evidence>
<reference evidence="2" key="1">
    <citation type="journal article" date="2019" name="BMC Genomics">
        <title>A new reference genome for Sorghum bicolor reveals high levels of sequence similarity between sweet and grain genotypes: implications for the genetics of sugar metabolism.</title>
        <authorList>
            <person name="Cooper E.A."/>
            <person name="Brenton Z.W."/>
            <person name="Flinn B.S."/>
            <person name="Jenkins J."/>
            <person name="Shu S."/>
            <person name="Flowers D."/>
            <person name="Luo F."/>
            <person name="Wang Y."/>
            <person name="Xia P."/>
            <person name="Barry K."/>
            <person name="Daum C."/>
            <person name="Lipzen A."/>
            <person name="Yoshinaga Y."/>
            <person name="Schmutz J."/>
            <person name="Saski C."/>
            <person name="Vermerris W."/>
            <person name="Kresovich S."/>
        </authorList>
    </citation>
    <scope>NUCLEOTIDE SEQUENCE</scope>
</reference>
<evidence type="ECO:0000313" key="2">
    <source>
        <dbReference type="EMBL" id="KAG0553033.1"/>
    </source>
</evidence>
<organism evidence="2 3">
    <name type="scientific">Sorghum bicolor</name>
    <name type="common">Sorghum</name>
    <name type="synonym">Sorghum vulgare</name>
    <dbReference type="NCBI Taxonomy" id="4558"/>
    <lineage>
        <taxon>Eukaryota</taxon>
        <taxon>Viridiplantae</taxon>
        <taxon>Streptophyta</taxon>
        <taxon>Embryophyta</taxon>
        <taxon>Tracheophyta</taxon>
        <taxon>Spermatophyta</taxon>
        <taxon>Magnoliopsida</taxon>
        <taxon>Liliopsida</taxon>
        <taxon>Poales</taxon>
        <taxon>Poaceae</taxon>
        <taxon>PACMAD clade</taxon>
        <taxon>Panicoideae</taxon>
        <taxon>Andropogonodae</taxon>
        <taxon>Andropogoneae</taxon>
        <taxon>Sorghinae</taxon>
        <taxon>Sorghum</taxon>
    </lineage>
</organism>
<feature type="transmembrane region" description="Helical" evidence="1">
    <location>
        <begin position="32"/>
        <end position="51"/>
    </location>
</feature>
<gene>
    <name evidence="2" type="ORF">BDA96_01G560200</name>
</gene>
<reference evidence="2" key="2">
    <citation type="submission" date="2020-10" db="EMBL/GenBank/DDBJ databases">
        <authorList>
            <person name="Cooper E.A."/>
            <person name="Brenton Z.W."/>
            <person name="Flinn B.S."/>
            <person name="Jenkins J."/>
            <person name="Shu S."/>
            <person name="Flowers D."/>
            <person name="Luo F."/>
            <person name="Wang Y."/>
            <person name="Xia P."/>
            <person name="Barry K."/>
            <person name="Daum C."/>
            <person name="Lipzen A."/>
            <person name="Yoshinaga Y."/>
            <person name="Schmutz J."/>
            <person name="Saski C."/>
            <person name="Vermerris W."/>
            <person name="Kresovich S."/>
        </authorList>
    </citation>
    <scope>NUCLEOTIDE SEQUENCE</scope>
</reference>